<dbReference type="PANTHER" id="PTHR45947:SF3">
    <property type="entry name" value="SULFOQUINOVOSYL TRANSFERASE SQD2"/>
    <property type="match status" value="1"/>
</dbReference>
<evidence type="ECO:0000313" key="4">
    <source>
        <dbReference type="Proteomes" id="UP000223596"/>
    </source>
</evidence>
<dbReference type="InterPro" id="IPR001296">
    <property type="entry name" value="Glyco_trans_1"/>
</dbReference>
<name>A0AB36TL27_ACETH</name>
<dbReference type="Gene3D" id="3.40.50.2000">
    <property type="entry name" value="Glycogen Phosphorylase B"/>
    <property type="match status" value="2"/>
</dbReference>
<dbReference type="CDD" id="cd03801">
    <property type="entry name" value="GT4_PimA-like"/>
    <property type="match status" value="1"/>
</dbReference>
<evidence type="ECO:0000259" key="1">
    <source>
        <dbReference type="Pfam" id="PF00534"/>
    </source>
</evidence>
<feature type="domain" description="Glycosyl transferase family 1" evidence="1">
    <location>
        <begin position="191"/>
        <end position="346"/>
    </location>
</feature>
<dbReference type="AlphaFoldDB" id="A0AB36TL27"/>
<reference evidence="3 4" key="1">
    <citation type="submission" date="2017-09" db="EMBL/GenBank/DDBJ databases">
        <title>Evaluation of Pacific Biosciences Sequencing Technology to Finishing C. thermocellum Genome Sequences.</title>
        <authorList>
            <person name="Brown S."/>
        </authorList>
    </citation>
    <scope>NUCLEOTIDE SEQUENCE [LARGE SCALE GENOMIC DNA]</scope>
    <source>
        <strain evidence="3 4">AD2</strain>
    </source>
</reference>
<dbReference type="PANTHER" id="PTHR45947">
    <property type="entry name" value="SULFOQUINOVOSYL TRANSFERASE SQD2"/>
    <property type="match status" value="1"/>
</dbReference>
<dbReference type="Pfam" id="PF00534">
    <property type="entry name" value="Glycos_transf_1"/>
    <property type="match status" value="1"/>
</dbReference>
<dbReference type="EMBL" id="PDBW01000001">
    <property type="protein sequence ID" value="PFH04296.1"/>
    <property type="molecule type" value="Genomic_DNA"/>
</dbReference>
<dbReference type="InterPro" id="IPR050194">
    <property type="entry name" value="Glycosyltransferase_grp1"/>
</dbReference>
<accession>A0AB36TL27</accession>
<dbReference type="GO" id="GO:0016757">
    <property type="term" value="F:glycosyltransferase activity"/>
    <property type="evidence" value="ECO:0007669"/>
    <property type="project" value="InterPro"/>
</dbReference>
<evidence type="ECO:0000313" key="3">
    <source>
        <dbReference type="EMBL" id="PFH04296.1"/>
    </source>
</evidence>
<dbReference type="Proteomes" id="UP000223596">
    <property type="component" value="Unassembled WGS sequence"/>
</dbReference>
<sequence length="375" mass="43664">MKIMYVIDAGPVNGGAPISTSILANQFAGDDNEVIMVMPKNKDTEILDKRIKRIELARFSDYFPLDVFHPIKALLLAKDLKAVIEKEKPDVIHANMPRGARAIGLLKLLGMISDKIKLVYTDREHISQFSPLVRMLYIFFIARRYDAIICITEKSMEYWRKKVRKAKISVVPNTAGKYYETYEPDMHSIVRKKLMIPDKKLTLMFAGRMIEAKNWPLAKEIVSKLSKEDVHIIIAISYFNQEQECKTKDFLESIRRLGVSYTFKENIPQEEMNELYYAADIFVLTSNRESFGRTAIEAMSRKCAVLGRNVGGLPEVIQKEANIFDCDADKFVNRILEYKKNTEELEKDKDWFYERFANNYTAEIYKRKHEDVYRF</sequence>
<dbReference type="SUPFAM" id="SSF53756">
    <property type="entry name" value="UDP-Glycosyltransferase/glycogen phosphorylase"/>
    <property type="match status" value="1"/>
</dbReference>
<evidence type="ECO:0000259" key="2">
    <source>
        <dbReference type="Pfam" id="PF13439"/>
    </source>
</evidence>
<organism evidence="3 4">
    <name type="scientific">Acetivibrio thermocellus AD2</name>
    <dbReference type="NCBI Taxonomy" id="1138384"/>
    <lineage>
        <taxon>Bacteria</taxon>
        <taxon>Bacillati</taxon>
        <taxon>Bacillota</taxon>
        <taxon>Clostridia</taxon>
        <taxon>Eubacteriales</taxon>
        <taxon>Oscillospiraceae</taxon>
        <taxon>Acetivibrio</taxon>
    </lineage>
</organism>
<dbReference type="InterPro" id="IPR028098">
    <property type="entry name" value="Glyco_trans_4-like_N"/>
</dbReference>
<proteinExistence type="predicted"/>
<gene>
    <name evidence="3" type="ORF">M972_113126</name>
</gene>
<feature type="domain" description="Glycosyltransferase subfamily 4-like N-terminal" evidence="2">
    <location>
        <begin position="14"/>
        <end position="173"/>
    </location>
</feature>
<comment type="caution">
    <text evidence="3">The sequence shown here is derived from an EMBL/GenBank/DDBJ whole genome shotgun (WGS) entry which is preliminary data.</text>
</comment>
<dbReference type="Pfam" id="PF13439">
    <property type="entry name" value="Glyco_transf_4"/>
    <property type="match status" value="1"/>
</dbReference>
<dbReference type="RefSeq" id="WP_003518129.1">
    <property type="nucleotide sequence ID" value="NZ_CP013828.1"/>
</dbReference>
<protein>
    <submittedName>
        <fullName evidence="3">Glycosyltransferase involved in cell wall biosynthesis</fullName>
    </submittedName>
</protein>